<evidence type="ECO:0000313" key="2">
    <source>
        <dbReference type="Proteomes" id="UP000011713"/>
    </source>
</evidence>
<name>M4BXA2_HYAAE</name>
<dbReference type="Proteomes" id="UP000011713">
    <property type="component" value="Unassembled WGS sequence"/>
</dbReference>
<evidence type="ECO:0000313" key="1">
    <source>
        <dbReference type="EnsemblProtists" id="HpaP811183"/>
    </source>
</evidence>
<dbReference type="VEuPathDB" id="FungiDB:HpaG811183"/>
<protein>
    <submittedName>
        <fullName evidence="1">Uncharacterized protein</fullName>
    </submittedName>
</protein>
<organism evidence="1 2">
    <name type="scientific">Hyaloperonospora arabidopsidis (strain Emoy2)</name>
    <name type="common">Downy mildew agent</name>
    <name type="synonym">Peronospora arabidopsidis</name>
    <dbReference type="NCBI Taxonomy" id="559515"/>
    <lineage>
        <taxon>Eukaryota</taxon>
        <taxon>Sar</taxon>
        <taxon>Stramenopiles</taxon>
        <taxon>Oomycota</taxon>
        <taxon>Peronosporomycetes</taxon>
        <taxon>Peronosporales</taxon>
        <taxon>Peronosporaceae</taxon>
        <taxon>Hyaloperonospora</taxon>
    </lineage>
</organism>
<reference evidence="1" key="2">
    <citation type="submission" date="2015-06" db="UniProtKB">
        <authorList>
            <consortium name="EnsemblProtists"/>
        </authorList>
    </citation>
    <scope>IDENTIFICATION</scope>
    <source>
        <strain evidence="1">Emoy2</strain>
    </source>
</reference>
<sequence length="58" mass="6438">MSKFGAVKSCEGSIWTCASTTKVIVHVFVNCGPLPTLHTLLKLCLQTLQERFAILRFV</sequence>
<accession>M4BXA2</accession>
<dbReference type="EMBL" id="JH598019">
    <property type="status" value="NOT_ANNOTATED_CDS"/>
    <property type="molecule type" value="Genomic_DNA"/>
</dbReference>
<dbReference type="EnsemblProtists" id="HpaT811183">
    <property type="protein sequence ID" value="HpaP811183"/>
    <property type="gene ID" value="HpaG811183"/>
</dbReference>
<dbReference type="InParanoid" id="M4BXA2"/>
<dbReference type="AlphaFoldDB" id="M4BXA2"/>
<dbReference type="HOGENOM" id="CLU_2983158_0_0_1"/>
<proteinExistence type="predicted"/>
<reference evidence="2" key="1">
    <citation type="journal article" date="2010" name="Science">
        <title>Signatures of adaptation to obligate biotrophy in the Hyaloperonospora arabidopsidis genome.</title>
        <authorList>
            <person name="Baxter L."/>
            <person name="Tripathy S."/>
            <person name="Ishaque N."/>
            <person name="Boot N."/>
            <person name="Cabral A."/>
            <person name="Kemen E."/>
            <person name="Thines M."/>
            <person name="Ah-Fong A."/>
            <person name="Anderson R."/>
            <person name="Badejoko W."/>
            <person name="Bittner-Eddy P."/>
            <person name="Boore J.L."/>
            <person name="Chibucos M.C."/>
            <person name="Coates M."/>
            <person name="Dehal P."/>
            <person name="Delehaunty K."/>
            <person name="Dong S."/>
            <person name="Downton P."/>
            <person name="Dumas B."/>
            <person name="Fabro G."/>
            <person name="Fronick C."/>
            <person name="Fuerstenberg S.I."/>
            <person name="Fulton L."/>
            <person name="Gaulin E."/>
            <person name="Govers F."/>
            <person name="Hughes L."/>
            <person name="Humphray S."/>
            <person name="Jiang R.H."/>
            <person name="Judelson H."/>
            <person name="Kamoun S."/>
            <person name="Kyung K."/>
            <person name="Meijer H."/>
            <person name="Minx P."/>
            <person name="Morris P."/>
            <person name="Nelson J."/>
            <person name="Phuntumart V."/>
            <person name="Qutob D."/>
            <person name="Rehmany A."/>
            <person name="Rougon-Cardoso A."/>
            <person name="Ryden P."/>
            <person name="Torto-Alalibo T."/>
            <person name="Studholme D."/>
            <person name="Wang Y."/>
            <person name="Win J."/>
            <person name="Wood J."/>
            <person name="Clifton S.W."/>
            <person name="Rogers J."/>
            <person name="Van den Ackerveken G."/>
            <person name="Jones J.D."/>
            <person name="McDowell J.M."/>
            <person name="Beynon J."/>
            <person name="Tyler B.M."/>
        </authorList>
    </citation>
    <scope>NUCLEOTIDE SEQUENCE [LARGE SCALE GENOMIC DNA]</scope>
    <source>
        <strain evidence="2">Emoy2</strain>
    </source>
</reference>
<keyword evidence="2" id="KW-1185">Reference proteome</keyword>